<dbReference type="Proteomes" id="UP001066276">
    <property type="component" value="Chromosome 7"/>
</dbReference>
<reference evidence="1" key="1">
    <citation type="journal article" date="2022" name="bioRxiv">
        <title>Sequencing and chromosome-scale assembly of the giantPleurodeles waltlgenome.</title>
        <authorList>
            <person name="Brown T."/>
            <person name="Elewa A."/>
            <person name="Iarovenko S."/>
            <person name="Subramanian E."/>
            <person name="Araus A.J."/>
            <person name="Petzold A."/>
            <person name="Susuki M."/>
            <person name="Suzuki K.-i.T."/>
            <person name="Hayashi T."/>
            <person name="Toyoda A."/>
            <person name="Oliveira C."/>
            <person name="Osipova E."/>
            <person name="Leigh N.D."/>
            <person name="Simon A."/>
            <person name="Yun M.H."/>
        </authorList>
    </citation>
    <scope>NUCLEOTIDE SEQUENCE</scope>
    <source>
        <strain evidence="1">20211129_DDA</strain>
        <tissue evidence="1">Liver</tissue>
    </source>
</reference>
<evidence type="ECO:0008006" key="3">
    <source>
        <dbReference type="Google" id="ProtNLM"/>
    </source>
</evidence>
<evidence type="ECO:0000313" key="1">
    <source>
        <dbReference type="EMBL" id="KAJ1122933.1"/>
    </source>
</evidence>
<accession>A0AAV7P3P8</accession>
<gene>
    <name evidence="1" type="ORF">NDU88_001406</name>
</gene>
<comment type="caution">
    <text evidence="1">The sequence shown here is derived from an EMBL/GenBank/DDBJ whole genome shotgun (WGS) entry which is preliminary data.</text>
</comment>
<organism evidence="1 2">
    <name type="scientific">Pleurodeles waltl</name>
    <name type="common">Iberian ribbed newt</name>
    <dbReference type="NCBI Taxonomy" id="8319"/>
    <lineage>
        <taxon>Eukaryota</taxon>
        <taxon>Metazoa</taxon>
        <taxon>Chordata</taxon>
        <taxon>Craniata</taxon>
        <taxon>Vertebrata</taxon>
        <taxon>Euteleostomi</taxon>
        <taxon>Amphibia</taxon>
        <taxon>Batrachia</taxon>
        <taxon>Caudata</taxon>
        <taxon>Salamandroidea</taxon>
        <taxon>Salamandridae</taxon>
        <taxon>Pleurodelinae</taxon>
        <taxon>Pleurodeles</taxon>
    </lineage>
</organism>
<evidence type="ECO:0000313" key="2">
    <source>
        <dbReference type="Proteomes" id="UP001066276"/>
    </source>
</evidence>
<keyword evidence="2" id="KW-1185">Reference proteome</keyword>
<dbReference type="EMBL" id="JANPWB010000011">
    <property type="protein sequence ID" value="KAJ1122933.1"/>
    <property type="molecule type" value="Genomic_DNA"/>
</dbReference>
<protein>
    <recommendedName>
        <fullName evidence="3">Secreted protein</fullName>
    </recommendedName>
</protein>
<proteinExistence type="predicted"/>
<name>A0AAV7P3P8_PLEWA</name>
<sequence length="147" mass="16390">MQASLACVSLGTAWFVHGRVQRICVCVNHRVLQSTVMLHSELLAEPRSRFANKITKRSGEAGLVQPACDRQLQNNSVNPERRSQLLEAETGRHSLHSGDLSPLHLLPKFLEQCAPWGCYVLLRECADFESVDLSVWLLAGNSKSHTE</sequence>
<dbReference type="AlphaFoldDB" id="A0AAV7P3P8"/>